<reference evidence="3 4" key="1">
    <citation type="submission" date="2018-06" db="EMBL/GenBank/DDBJ databases">
        <title>Comparative genomics reveals the genomic features of Rhizophagus irregularis, R. cerebriforme, R. diaphanum and Gigaspora rosea, and their symbiotic lifestyle signature.</title>
        <authorList>
            <person name="Morin E."/>
            <person name="San Clemente H."/>
            <person name="Chen E.C.H."/>
            <person name="De La Providencia I."/>
            <person name="Hainaut M."/>
            <person name="Kuo A."/>
            <person name="Kohler A."/>
            <person name="Murat C."/>
            <person name="Tang N."/>
            <person name="Roy S."/>
            <person name="Loubradou J."/>
            <person name="Henrissat B."/>
            <person name="Grigoriev I.V."/>
            <person name="Corradi N."/>
            <person name="Roux C."/>
            <person name="Martin F.M."/>
        </authorList>
    </citation>
    <scope>NUCLEOTIDE SEQUENCE [LARGE SCALE GENOMIC DNA]</scope>
    <source>
        <strain evidence="3 4">DAOM 194757</strain>
    </source>
</reference>
<keyword evidence="4" id="KW-1185">Reference proteome</keyword>
<accession>A0A397UL42</accession>
<sequence>MSKSNFNVNLQDYVSQDENSQVENSQAENSQVENSQAENSQAMNSQESVQKKTSGRQPAGVWNFFNRGPSVKGHCSEKCNECGSFWARAKPVDLEEHLALDCPTQNKDVIDFYTQIIANRQGHGQTASQENIPGVEPKEEIQTVFQDIDLFYEDEEEENFDDLDESEDLIDSDIEDQNLEIENLIALNNIASNNNDENINDNNNLNEDLNNEKIEEFDEDQFGAEFESMLDY</sequence>
<protein>
    <recommendedName>
        <fullName evidence="5">BED-type domain-containing protein</fullName>
    </recommendedName>
</protein>
<organism evidence="3 4">
    <name type="scientific">Gigaspora rosea</name>
    <dbReference type="NCBI Taxonomy" id="44941"/>
    <lineage>
        <taxon>Eukaryota</taxon>
        <taxon>Fungi</taxon>
        <taxon>Fungi incertae sedis</taxon>
        <taxon>Mucoromycota</taxon>
        <taxon>Glomeromycotina</taxon>
        <taxon>Glomeromycetes</taxon>
        <taxon>Diversisporales</taxon>
        <taxon>Gigasporaceae</taxon>
        <taxon>Gigaspora</taxon>
    </lineage>
</organism>
<name>A0A397UL42_9GLOM</name>
<evidence type="ECO:0008006" key="5">
    <source>
        <dbReference type="Google" id="ProtNLM"/>
    </source>
</evidence>
<evidence type="ECO:0000313" key="4">
    <source>
        <dbReference type="Proteomes" id="UP000266673"/>
    </source>
</evidence>
<feature type="region of interest" description="Disordered" evidence="2">
    <location>
        <begin position="1"/>
        <end position="61"/>
    </location>
</feature>
<feature type="coiled-coil region" evidence="1">
    <location>
        <begin position="174"/>
        <end position="215"/>
    </location>
</feature>
<dbReference type="OrthoDB" id="2440964at2759"/>
<evidence type="ECO:0000256" key="2">
    <source>
        <dbReference type="SAM" id="MobiDB-lite"/>
    </source>
</evidence>
<evidence type="ECO:0000256" key="1">
    <source>
        <dbReference type="SAM" id="Coils"/>
    </source>
</evidence>
<evidence type="ECO:0000313" key="3">
    <source>
        <dbReference type="EMBL" id="RIB10211.1"/>
    </source>
</evidence>
<dbReference type="AlphaFoldDB" id="A0A397UL42"/>
<feature type="compositionally biased region" description="Polar residues" evidence="2">
    <location>
        <begin position="1"/>
        <end position="56"/>
    </location>
</feature>
<comment type="caution">
    <text evidence="3">The sequence shown here is derived from an EMBL/GenBank/DDBJ whole genome shotgun (WGS) entry which is preliminary data.</text>
</comment>
<proteinExistence type="predicted"/>
<gene>
    <name evidence="3" type="ORF">C2G38_2265326</name>
</gene>
<dbReference type="EMBL" id="QKWP01001278">
    <property type="protein sequence ID" value="RIB10211.1"/>
    <property type="molecule type" value="Genomic_DNA"/>
</dbReference>
<keyword evidence="1" id="KW-0175">Coiled coil</keyword>
<dbReference type="Proteomes" id="UP000266673">
    <property type="component" value="Unassembled WGS sequence"/>
</dbReference>